<keyword evidence="2" id="KW-1185">Reference proteome</keyword>
<protein>
    <submittedName>
        <fullName evidence="1">Uncharacterized protein</fullName>
    </submittedName>
</protein>
<dbReference type="EMBL" id="JACYWZ010000001">
    <property type="protein sequence ID" value="MBD8767936.1"/>
    <property type="molecule type" value="Genomic_DNA"/>
</dbReference>
<dbReference type="Proteomes" id="UP000620025">
    <property type="component" value="Unassembled WGS sequence"/>
</dbReference>
<gene>
    <name evidence="1" type="ORF">IFT38_00105</name>
</gene>
<name>A0ABR9BSN8_9PSED</name>
<comment type="caution">
    <text evidence="1">The sequence shown here is derived from an EMBL/GenBank/DDBJ whole genome shotgun (WGS) entry which is preliminary data.</text>
</comment>
<evidence type="ECO:0000313" key="2">
    <source>
        <dbReference type="Proteomes" id="UP000620025"/>
    </source>
</evidence>
<dbReference type="InterPro" id="IPR024079">
    <property type="entry name" value="MetalloPept_cat_dom_sf"/>
</dbReference>
<dbReference type="Gene3D" id="3.40.390.10">
    <property type="entry name" value="Collagenase (Catalytic Domain)"/>
    <property type="match status" value="1"/>
</dbReference>
<proteinExistence type="predicted"/>
<sequence length="1484" mass="164821">MSLSSLPWFHSTSLQRRFEAHVHASALAGEIDDEERQWLALIDDPQRDHQPQAARQMRCDWISAYSRDAGEVHLPACVRLSRAGVSAVVMLYHPLLGLRRFADALQLKEFLRQHLAAGTAGQALRFGLSAERQTALQARPALEFAATLHSADVFQAMMLRLHAGLTDNLGQMRQWVRGQPGPDELLTHQAEAGAAGALLSRYWQNASGGQPSRSALLSMALHTTLLHTLTRQHLAGQLDTLEHQRLCAWLGAEAHPAPAALLAFTLDVSSLDDRTLSIDDALVLATADAAGPCYLYGAADGLRRFESRQALLSGLADPLQRNRWLSRIRNSQQPQLADLRINALCLHRASDPTLTGYVQRLLAMQRANLDDGLQYPGKHTPDSRCRSALALEQCLDGHLRTLAPLYPADARDDPASLKYLGSAALQSVDEPEQLLLHLADLDEQYSRYRERGPDLTKATHAVLQLALAYVLDERCAALAVHWPGLDLPQALWQGTPSLASLGTGPAFVVTAQGVQTPVEALSATFMQHILVTGRQRLREELQNALIHQQALAHGYRFKLQRLLDDLQQKLTRTANADSNETAPPAPNGSTAQAQWLRTFDRVMAEGWPPACLPELLRPTRQPDALALQLQHLNRLARSKRLQQILPDWLARAPARQRQGYIDTLGYTLLSSPSEDDYLFGIADIGAYAEQRLQARLDADFAPGRFLPNAVFIRTARYIAAPSLPGDIPSGQPAATISHRQSLVQYALNHSHNWDDTITAIELGDGHPAPAVLSTTYLRALVRQLDVGLHYQTLLEHAFDPSSRDYPRRVELFCRQLPGQLLETAWRAHLQEKLPEDAVTLISTVLLQPEGRLRQASELGTVDFMPLQLIPAAGSPTDQVPHAYLLRTRTGGCQVLYLPYDPTLTLQAFADDQALLDALIHDTALQRQLLARMPDDWRARYDHGGFREAHVSLNSDSNFDFSPSPGPVRLGTVPMTGNALHFLFEDNARFLLAQARTQSTTAAQAHWTTFVNVTSLVWDQLSMFLPGRLGQLVAAWQLELKTLNIAQALAHRDWGQTLLELTCALLQGIPLGHASKPVEPAERFWKRLQENQEYGLSLAAYETPRQALRELYFEASTVTYAQHTGSRHFVALRGRLYGASQEQSHWYLAGRPDDDLGPRLLLDPHAGWVVDPGQALPLHMGGVPSSLGGRLIRWTLSRDEIMVLAVGTRKIRQLMPLRADMLVTAHREAMTYLGTALSNLRRIAESAGGGAETIRILKRFFGVAQVDSALLQRVRQTLDKMALVMGSRAYAPDTSKRYVMGRKLGTASSVGIAFMSVQDPQKQLFLLDDFFEFDMGHHLPLQHPFTADQADAISQAVVLLHEFSHIACNTRDIHYLEAATPYTERMRPGVRRAWLARQHDESFSHLTPSRRLFVVRDGHTGQVRSIRNEDRKGRAMILNLAAAPNLDDARQRFLADADIRSKIMLMNADSVALLIYRLGRAVDAG</sequence>
<evidence type="ECO:0000313" key="1">
    <source>
        <dbReference type="EMBL" id="MBD8767936.1"/>
    </source>
</evidence>
<dbReference type="RefSeq" id="WP_192065000.1">
    <property type="nucleotide sequence ID" value="NZ_JACYWY010000002.1"/>
</dbReference>
<reference evidence="1 2" key="1">
    <citation type="journal article" date="2020" name="FEMS Microbiol. Ecol.">
        <title>Temporal dynamics of bacterial communities during seed development and maturation.</title>
        <authorList>
            <person name="Chesneau G."/>
            <person name="Torres-Cortes G."/>
            <person name="Briand M."/>
            <person name="Darrasse A."/>
            <person name="Preveaux A."/>
            <person name="Marais C."/>
            <person name="Jacques M.A."/>
            <person name="Shade A."/>
            <person name="Barret M."/>
        </authorList>
    </citation>
    <scope>NUCLEOTIDE SEQUENCE [LARGE SCALE GENOMIC DNA]</scope>
    <source>
        <strain evidence="1 2">CFBP13599</strain>
    </source>
</reference>
<accession>A0ABR9BSN8</accession>
<organism evidence="1 2">
    <name type="scientific">Pseudomonas coleopterorum</name>
    <dbReference type="NCBI Taxonomy" id="1605838"/>
    <lineage>
        <taxon>Bacteria</taxon>
        <taxon>Pseudomonadati</taxon>
        <taxon>Pseudomonadota</taxon>
        <taxon>Gammaproteobacteria</taxon>
        <taxon>Pseudomonadales</taxon>
        <taxon>Pseudomonadaceae</taxon>
        <taxon>Pseudomonas</taxon>
    </lineage>
</organism>